<sequence>MTHAHGHKHILYDLICAEHLALPLRLVRLVLKLHDLREEGHAASGRRSLRTKTLCPCHTHNAHAVDGTAHGSVPPTERTDLGKALVLDVTERVIVLRGYLTGGQSCFIIKPKHEGCKGAGSLLQSESATMPRMLCRFPGHSWIHFARSLAESWDFQQQVLREVQFSMISVLRDRIDALSQGKDTLNMMLISQHAPVWL</sequence>
<keyword evidence="2" id="KW-1185">Reference proteome</keyword>
<dbReference type="OrthoDB" id="418454at2759"/>
<dbReference type="Proteomes" id="UP000604046">
    <property type="component" value="Unassembled WGS sequence"/>
</dbReference>
<protein>
    <submittedName>
        <fullName evidence="1">Uncharacterized protein</fullName>
    </submittedName>
</protein>
<accession>A0A812THV3</accession>
<name>A0A812THV3_9DINO</name>
<organism evidence="1 2">
    <name type="scientific">Symbiodinium natans</name>
    <dbReference type="NCBI Taxonomy" id="878477"/>
    <lineage>
        <taxon>Eukaryota</taxon>
        <taxon>Sar</taxon>
        <taxon>Alveolata</taxon>
        <taxon>Dinophyceae</taxon>
        <taxon>Suessiales</taxon>
        <taxon>Symbiodiniaceae</taxon>
        <taxon>Symbiodinium</taxon>
    </lineage>
</organism>
<dbReference type="AlphaFoldDB" id="A0A812THV3"/>
<evidence type="ECO:0000313" key="2">
    <source>
        <dbReference type="Proteomes" id="UP000604046"/>
    </source>
</evidence>
<comment type="caution">
    <text evidence="1">The sequence shown here is derived from an EMBL/GenBank/DDBJ whole genome shotgun (WGS) entry which is preliminary data.</text>
</comment>
<dbReference type="EMBL" id="CAJNDS010002590">
    <property type="protein sequence ID" value="CAE7536319.1"/>
    <property type="molecule type" value="Genomic_DNA"/>
</dbReference>
<reference evidence="1" key="1">
    <citation type="submission" date="2021-02" db="EMBL/GenBank/DDBJ databases">
        <authorList>
            <person name="Dougan E. K."/>
            <person name="Rhodes N."/>
            <person name="Thang M."/>
            <person name="Chan C."/>
        </authorList>
    </citation>
    <scope>NUCLEOTIDE SEQUENCE</scope>
</reference>
<evidence type="ECO:0000313" key="1">
    <source>
        <dbReference type="EMBL" id="CAE7536319.1"/>
    </source>
</evidence>
<gene>
    <name evidence="1" type="ORF">SNAT2548_LOCUS30054</name>
</gene>
<proteinExistence type="predicted"/>